<evidence type="ECO:0000256" key="4">
    <source>
        <dbReference type="ARBA" id="ARBA00023136"/>
    </source>
</evidence>
<dbReference type="Gene3D" id="1.20.1250.20">
    <property type="entry name" value="MFS general substrate transporter like domains"/>
    <property type="match status" value="1"/>
</dbReference>
<organism evidence="8 9">
    <name type="scientific">Phlyctema vagabunda</name>
    <dbReference type="NCBI Taxonomy" id="108571"/>
    <lineage>
        <taxon>Eukaryota</taxon>
        <taxon>Fungi</taxon>
        <taxon>Dikarya</taxon>
        <taxon>Ascomycota</taxon>
        <taxon>Pezizomycotina</taxon>
        <taxon>Leotiomycetes</taxon>
        <taxon>Helotiales</taxon>
        <taxon>Dermateaceae</taxon>
        <taxon>Phlyctema</taxon>
    </lineage>
</organism>
<feature type="transmembrane region" description="Helical" evidence="6">
    <location>
        <begin position="434"/>
        <end position="458"/>
    </location>
</feature>
<evidence type="ECO:0000259" key="7">
    <source>
        <dbReference type="PROSITE" id="PS50850"/>
    </source>
</evidence>
<feature type="transmembrane region" description="Helical" evidence="6">
    <location>
        <begin position="404"/>
        <end position="422"/>
    </location>
</feature>
<keyword evidence="4 6" id="KW-0472">Membrane</keyword>
<evidence type="ECO:0000313" key="8">
    <source>
        <dbReference type="EMBL" id="KAL3425209.1"/>
    </source>
</evidence>
<feature type="domain" description="Major facilitator superfamily (MFS) profile" evidence="7">
    <location>
        <begin position="65"/>
        <end position="477"/>
    </location>
</feature>
<feature type="transmembrane region" description="Helical" evidence="6">
    <location>
        <begin position="325"/>
        <end position="351"/>
    </location>
</feature>
<protein>
    <submittedName>
        <fullName evidence="8">Major facilitator superfamily transporter</fullName>
    </submittedName>
</protein>
<feature type="transmembrane region" description="Helical" evidence="6">
    <location>
        <begin position="371"/>
        <end position="392"/>
    </location>
</feature>
<dbReference type="SUPFAM" id="SSF103473">
    <property type="entry name" value="MFS general substrate transporter"/>
    <property type="match status" value="1"/>
</dbReference>
<evidence type="ECO:0000313" key="9">
    <source>
        <dbReference type="Proteomes" id="UP001629113"/>
    </source>
</evidence>
<dbReference type="Proteomes" id="UP001629113">
    <property type="component" value="Unassembled WGS sequence"/>
</dbReference>
<sequence>MGAGWVLEDCHLSGTIILEDIAESENVTGDLKHGTGKNKHLVLTPQPSDDPNDPLTWSKTRKLVIMLITGMGTILYGAVFGPLLNASLVVIAVDLDVTITDITLLSGYQVLVVGCTAPFVSALSRKYGKRGLFVLSAISAVIGNIVGSTSKNYNQLLAARIIQGLSVSTYESLLLVVIGDLFFVHERGMYTSIVSFLLAAVSNLASVVCGPITNNLGWKYLFHIFIAVSSVQTVCQILFVPETTYRRDKRYETEQLATENLGEQNLRQRTQEKDTAQQSSSRETSRTIPVKKTFRQDLKLFNGSFTDESLVQLLLAPFAVCLNLAVAYIIIVQGCFICLYVAIAFLLAQIFGYPPYSMSPAAIGYLSLGPFIGGLVAVALFAVITDPLILFMAKRNKGIYEPEYRLLIAVLGIATGAGLFAYGDVTQEYGSFYLAATIHAIVIFGVMALTVATSSYALDAYGSMSNEIFIMAKKNGL</sequence>
<dbReference type="EMBL" id="JBFCZG010000003">
    <property type="protein sequence ID" value="KAL3425209.1"/>
    <property type="molecule type" value="Genomic_DNA"/>
</dbReference>
<gene>
    <name evidence="8" type="ORF">PVAG01_04490</name>
</gene>
<feature type="transmembrane region" description="Helical" evidence="6">
    <location>
        <begin position="220"/>
        <end position="240"/>
    </location>
</feature>
<accession>A0ABR4PPH3</accession>
<dbReference type="PANTHER" id="PTHR23502">
    <property type="entry name" value="MAJOR FACILITATOR SUPERFAMILY"/>
    <property type="match status" value="1"/>
</dbReference>
<feature type="transmembrane region" description="Helical" evidence="6">
    <location>
        <begin position="161"/>
        <end position="184"/>
    </location>
</feature>
<evidence type="ECO:0000256" key="1">
    <source>
        <dbReference type="ARBA" id="ARBA00004141"/>
    </source>
</evidence>
<comment type="caution">
    <text evidence="8">The sequence shown here is derived from an EMBL/GenBank/DDBJ whole genome shotgun (WGS) entry which is preliminary data.</text>
</comment>
<name>A0ABR4PPH3_9HELO</name>
<evidence type="ECO:0000256" key="5">
    <source>
        <dbReference type="SAM" id="MobiDB-lite"/>
    </source>
</evidence>
<feature type="region of interest" description="Disordered" evidence="5">
    <location>
        <begin position="262"/>
        <end position="287"/>
    </location>
</feature>
<keyword evidence="9" id="KW-1185">Reference proteome</keyword>
<feature type="transmembrane region" description="Helical" evidence="6">
    <location>
        <begin position="131"/>
        <end position="149"/>
    </location>
</feature>
<dbReference type="Pfam" id="PF07690">
    <property type="entry name" value="MFS_1"/>
    <property type="match status" value="1"/>
</dbReference>
<evidence type="ECO:0000256" key="6">
    <source>
        <dbReference type="SAM" id="Phobius"/>
    </source>
</evidence>
<keyword evidence="2 6" id="KW-0812">Transmembrane</keyword>
<dbReference type="InterPro" id="IPR020846">
    <property type="entry name" value="MFS_dom"/>
</dbReference>
<evidence type="ECO:0000256" key="2">
    <source>
        <dbReference type="ARBA" id="ARBA00022692"/>
    </source>
</evidence>
<comment type="subcellular location">
    <subcellularLocation>
        <location evidence="1">Membrane</location>
        <topology evidence="1">Multi-pass membrane protein</topology>
    </subcellularLocation>
</comment>
<feature type="transmembrane region" description="Helical" evidence="6">
    <location>
        <begin position="104"/>
        <end position="124"/>
    </location>
</feature>
<reference evidence="8 9" key="1">
    <citation type="submission" date="2024-06" db="EMBL/GenBank/DDBJ databases">
        <title>Complete genome of Phlyctema vagabunda strain 19-DSS-EL-015.</title>
        <authorList>
            <person name="Fiorenzani C."/>
        </authorList>
    </citation>
    <scope>NUCLEOTIDE SEQUENCE [LARGE SCALE GENOMIC DNA]</scope>
    <source>
        <strain evidence="8 9">19-DSS-EL-015</strain>
    </source>
</reference>
<feature type="transmembrane region" description="Helical" evidence="6">
    <location>
        <begin position="63"/>
        <end position="84"/>
    </location>
</feature>
<evidence type="ECO:0000256" key="3">
    <source>
        <dbReference type="ARBA" id="ARBA00022989"/>
    </source>
</evidence>
<dbReference type="PROSITE" id="PS50850">
    <property type="entry name" value="MFS"/>
    <property type="match status" value="1"/>
</dbReference>
<keyword evidence="3 6" id="KW-1133">Transmembrane helix</keyword>
<proteinExistence type="predicted"/>
<dbReference type="PANTHER" id="PTHR23502:SF29">
    <property type="entry name" value="TRANSPORTER, PUTATIVE (AFU_ORTHOLOGUE AFUA_6G06680)-RELATED"/>
    <property type="match status" value="1"/>
</dbReference>
<feature type="transmembrane region" description="Helical" evidence="6">
    <location>
        <begin position="196"/>
        <end position="214"/>
    </location>
</feature>
<dbReference type="InterPro" id="IPR036259">
    <property type="entry name" value="MFS_trans_sf"/>
</dbReference>
<dbReference type="InterPro" id="IPR011701">
    <property type="entry name" value="MFS"/>
</dbReference>